<keyword evidence="2" id="KW-1185">Reference proteome</keyword>
<protein>
    <submittedName>
        <fullName evidence="1">Uncharacterized protein</fullName>
    </submittedName>
</protein>
<dbReference type="STRING" id="32264.A0A158P4B7"/>
<dbReference type="EMBL" id="CAEY01000440">
    <property type="status" value="NOT_ANNOTATED_CDS"/>
    <property type="molecule type" value="Genomic_DNA"/>
</dbReference>
<organism evidence="1 2">
    <name type="scientific">Tetranychus urticae</name>
    <name type="common">Two-spotted spider mite</name>
    <dbReference type="NCBI Taxonomy" id="32264"/>
    <lineage>
        <taxon>Eukaryota</taxon>
        <taxon>Metazoa</taxon>
        <taxon>Ecdysozoa</taxon>
        <taxon>Arthropoda</taxon>
        <taxon>Chelicerata</taxon>
        <taxon>Arachnida</taxon>
        <taxon>Acari</taxon>
        <taxon>Acariformes</taxon>
        <taxon>Trombidiformes</taxon>
        <taxon>Prostigmata</taxon>
        <taxon>Eleutherengona</taxon>
        <taxon>Raphignathae</taxon>
        <taxon>Tetranychoidea</taxon>
        <taxon>Tetranychidae</taxon>
        <taxon>Tetranychus</taxon>
    </lineage>
</organism>
<dbReference type="EMBL" id="CAEY01000448">
    <property type="status" value="NOT_ANNOTATED_CDS"/>
    <property type="molecule type" value="Genomic_DNA"/>
</dbReference>
<reference evidence="1" key="2">
    <citation type="submission" date="2016-04" db="UniProtKB">
        <authorList>
            <consortium name="EnsemblMetazoa"/>
        </authorList>
    </citation>
    <scope>IDENTIFICATION</scope>
</reference>
<name>A0A158P4B7_TETUR</name>
<dbReference type="Proteomes" id="UP000015104">
    <property type="component" value="Unassembled WGS sequence"/>
</dbReference>
<dbReference type="EnsemblMetazoa" id="tetur01g17114.1">
    <property type="protein sequence ID" value="tetur01g17114.1"/>
    <property type="gene ID" value="tetur01g17114"/>
</dbReference>
<dbReference type="EnsemblMetazoa" id="tetur01g17094.1">
    <property type="protein sequence ID" value="tetur01g17094.1"/>
    <property type="gene ID" value="tetur01g17094"/>
</dbReference>
<reference evidence="2" key="1">
    <citation type="submission" date="2011-08" db="EMBL/GenBank/DDBJ databases">
        <authorList>
            <person name="Rombauts S."/>
        </authorList>
    </citation>
    <scope>NUCLEOTIDE SEQUENCE</scope>
    <source>
        <strain evidence="2">London</strain>
    </source>
</reference>
<sequence>MNRKIYCPCDSDFTQHYRSQAGNGYSDITLYRGQPYQRGYGFGSVFRRFGVPILKFLGKQFVKTGVDVGNDYLSGANLRSSFKARGRQGLKNAAKEGLSKLDSLVDQVGTGIRKRKRRKLKTKKKDIFS</sequence>
<proteinExistence type="predicted"/>
<accession>A0A158P4B7</accession>
<dbReference type="AlphaFoldDB" id="A0A158P4B7"/>
<evidence type="ECO:0000313" key="2">
    <source>
        <dbReference type="Proteomes" id="UP000015104"/>
    </source>
</evidence>
<evidence type="ECO:0000313" key="1">
    <source>
        <dbReference type="EnsemblMetazoa" id="tetur01g17114.1"/>
    </source>
</evidence>